<keyword evidence="2" id="KW-1185">Reference proteome</keyword>
<dbReference type="RefSeq" id="WP_345555324.1">
    <property type="nucleotide sequence ID" value="NZ_BAABIK010000002.1"/>
</dbReference>
<dbReference type="EMBL" id="BAABIK010000002">
    <property type="protein sequence ID" value="GAA4928990.1"/>
    <property type="molecule type" value="Genomic_DNA"/>
</dbReference>
<comment type="caution">
    <text evidence="1">The sequence shown here is derived from an EMBL/GenBank/DDBJ whole genome shotgun (WGS) entry which is preliminary data.</text>
</comment>
<gene>
    <name evidence="1" type="ORF">GCM10023224_05470</name>
</gene>
<evidence type="ECO:0000313" key="1">
    <source>
        <dbReference type="EMBL" id="GAA4928990.1"/>
    </source>
</evidence>
<evidence type="ECO:0000313" key="2">
    <source>
        <dbReference type="Proteomes" id="UP001499993"/>
    </source>
</evidence>
<dbReference type="Proteomes" id="UP001499993">
    <property type="component" value="Unassembled WGS sequence"/>
</dbReference>
<name>A0ABP9G5N2_9ACTN</name>
<accession>A0ABP9G5N2</accession>
<sequence>MDVDEVRRRVAGVAEHAKRVGDNEAAHCDEDALYIEVLRAVAQGAPNAAELAAEALHARDLDFTRWYA</sequence>
<organism evidence="1 2">
    <name type="scientific">Streptomonospora halophila</name>
    <dbReference type="NCBI Taxonomy" id="427369"/>
    <lineage>
        <taxon>Bacteria</taxon>
        <taxon>Bacillati</taxon>
        <taxon>Actinomycetota</taxon>
        <taxon>Actinomycetes</taxon>
        <taxon>Streptosporangiales</taxon>
        <taxon>Nocardiopsidaceae</taxon>
        <taxon>Streptomonospora</taxon>
    </lineage>
</organism>
<proteinExistence type="predicted"/>
<reference evidence="2" key="1">
    <citation type="journal article" date="2019" name="Int. J. Syst. Evol. Microbiol.">
        <title>The Global Catalogue of Microorganisms (GCM) 10K type strain sequencing project: providing services to taxonomists for standard genome sequencing and annotation.</title>
        <authorList>
            <consortium name="The Broad Institute Genomics Platform"/>
            <consortium name="The Broad Institute Genome Sequencing Center for Infectious Disease"/>
            <person name="Wu L."/>
            <person name="Ma J."/>
        </authorList>
    </citation>
    <scope>NUCLEOTIDE SEQUENCE [LARGE SCALE GENOMIC DNA]</scope>
    <source>
        <strain evidence="2">JCM 18123</strain>
    </source>
</reference>
<protein>
    <submittedName>
        <fullName evidence="1">Uncharacterized protein</fullName>
    </submittedName>
</protein>